<dbReference type="EMBL" id="CAJOBR010045692">
    <property type="protein sequence ID" value="CAF5037663.1"/>
    <property type="molecule type" value="Genomic_DNA"/>
</dbReference>
<evidence type="ECO:0000313" key="2">
    <source>
        <dbReference type="Proteomes" id="UP000663848"/>
    </source>
</evidence>
<dbReference type="InterPro" id="IPR036908">
    <property type="entry name" value="RlpA-like_sf"/>
</dbReference>
<proteinExistence type="predicted"/>
<organism evidence="1 2">
    <name type="scientific">Rotaria socialis</name>
    <dbReference type="NCBI Taxonomy" id="392032"/>
    <lineage>
        <taxon>Eukaryota</taxon>
        <taxon>Metazoa</taxon>
        <taxon>Spiralia</taxon>
        <taxon>Gnathifera</taxon>
        <taxon>Rotifera</taxon>
        <taxon>Eurotatoria</taxon>
        <taxon>Bdelloidea</taxon>
        <taxon>Philodinida</taxon>
        <taxon>Philodinidae</taxon>
        <taxon>Rotaria</taxon>
    </lineage>
</organism>
<dbReference type="Proteomes" id="UP000663848">
    <property type="component" value="Unassembled WGS sequence"/>
</dbReference>
<name>A0A822C307_9BILA</name>
<evidence type="ECO:0000313" key="1">
    <source>
        <dbReference type="EMBL" id="CAF5037663.1"/>
    </source>
</evidence>
<reference evidence="1" key="1">
    <citation type="submission" date="2021-02" db="EMBL/GenBank/DDBJ databases">
        <authorList>
            <person name="Nowell W R."/>
        </authorList>
    </citation>
    <scope>NUCLEOTIDE SEQUENCE</scope>
</reference>
<dbReference type="AlphaFoldDB" id="A0A822C307"/>
<accession>A0A822C307</accession>
<gene>
    <name evidence="1" type="ORF">QYT958_LOCUS41148</name>
</gene>
<feature type="non-terminal residue" evidence="1">
    <location>
        <position position="1"/>
    </location>
</feature>
<comment type="caution">
    <text evidence="1">The sequence shown here is derived from an EMBL/GenBank/DDBJ whole genome shotgun (WGS) entry which is preliminary data.</text>
</comment>
<dbReference type="Gene3D" id="2.40.40.10">
    <property type="entry name" value="RlpA-like domain"/>
    <property type="match status" value="1"/>
</dbReference>
<protein>
    <submittedName>
        <fullName evidence="1">Uncharacterized protein</fullName>
    </submittedName>
</protein>
<dbReference type="SUPFAM" id="SSF50685">
    <property type="entry name" value="Barwin-like endoglucanases"/>
    <property type="match status" value="1"/>
</dbReference>
<sequence>KKAVVKGPVGEIIVRFIDRCPDCKANDIGLTQQAFIAVAGELGIGRTSVVWYFMDKEIVF</sequence>